<sequence length="82" mass="9485">MELQLARQSLKDDAKKMPKLPLEDIIKKHEHGECVFYFAGSNPHKDMLAMLASLEKKGYRVCLFEVKISTDAKDFLYALHFI</sequence>
<dbReference type="RefSeq" id="WP_013468711.1">
    <property type="nucleotide sequence ID" value="NC_014810.2"/>
</dbReference>
<dbReference type="Proteomes" id="UP000007934">
    <property type="component" value="Chromosome"/>
</dbReference>
<dbReference type="InterPro" id="IPR040748">
    <property type="entry name" value="HP0268"/>
</dbReference>
<protein>
    <recommendedName>
        <fullName evidence="1">HP0268 domain-containing protein</fullName>
    </recommendedName>
</protein>
<dbReference type="HOGENOM" id="CLU_173845_0_0_7"/>
<gene>
    <name evidence="2" type="ordered locus">Hfelis_02550</name>
</gene>
<name>E7AD74_HELFC</name>
<accession>E7AD74</accession>
<proteinExistence type="predicted"/>
<dbReference type="EMBL" id="FQ670179">
    <property type="protein sequence ID" value="CBY82339.1"/>
    <property type="molecule type" value="Genomic_DNA"/>
</dbReference>
<evidence type="ECO:0000259" key="1">
    <source>
        <dbReference type="Pfam" id="PF18618"/>
    </source>
</evidence>
<dbReference type="Pfam" id="PF18618">
    <property type="entry name" value="HP0268"/>
    <property type="match status" value="1"/>
</dbReference>
<dbReference type="AlphaFoldDB" id="E7AD74"/>
<dbReference type="STRING" id="936155.HFELIS_02550"/>
<reference evidence="2 3" key="1">
    <citation type="journal article" date="2011" name="Genome Biol. Evol.">
        <title>Comparative whole genome sequence analysis of the carcinogenic bacterial model pathogen Helicobacter felis.</title>
        <authorList>
            <person name="Arnold I.C."/>
            <person name="Zigova Z."/>
            <person name="Holden M."/>
            <person name="Lawley T.D."/>
            <person name="Rad R."/>
            <person name="Dougan G."/>
            <person name="Falkow S."/>
            <person name="Bentley S.D."/>
            <person name="Muller A."/>
        </authorList>
    </citation>
    <scope>NUCLEOTIDE SEQUENCE [LARGE SCALE GENOMIC DNA]</scope>
    <source>
        <strain evidence="3">ATCC 49179 / CCUG 28539 / NCTC 12436 / CS1</strain>
    </source>
</reference>
<keyword evidence="3" id="KW-1185">Reference proteome</keyword>
<evidence type="ECO:0000313" key="2">
    <source>
        <dbReference type="EMBL" id="CBY82339.1"/>
    </source>
</evidence>
<dbReference type="GeneID" id="36133925"/>
<evidence type="ECO:0000313" key="3">
    <source>
        <dbReference type="Proteomes" id="UP000007934"/>
    </source>
</evidence>
<feature type="domain" description="HP0268" evidence="1">
    <location>
        <begin position="1"/>
        <end position="82"/>
    </location>
</feature>
<dbReference type="OrthoDB" id="5345432at2"/>
<organism evidence="2 3">
    <name type="scientific">Helicobacter felis (strain ATCC 49179 / CCUG 28539 / NCTC 12436 / CS1)</name>
    <dbReference type="NCBI Taxonomy" id="936155"/>
    <lineage>
        <taxon>Bacteria</taxon>
        <taxon>Pseudomonadati</taxon>
        <taxon>Campylobacterota</taxon>
        <taxon>Epsilonproteobacteria</taxon>
        <taxon>Campylobacterales</taxon>
        <taxon>Helicobacteraceae</taxon>
        <taxon>Helicobacter</taxon>
    </lineage>
</organism>
<dbReference type="KEGG" id="hfe:HFELIS_02550"/>